<reference evidence="1" key="1">
    <citation type="journal article" date="2021" name="Proc. Natl. Acad. Sci. U.S.A.">
        <title>A Catalog of Tens of Thousands of Viruses from Human Metagenomes Reveals Hidden Associations with Chronic Diseases.</title>
        <authorList>
            <person name="Tisza M.J."/>
            <person name="Buck C.B."/>
        </authorList>
    </citation>
    <scope>NUCLEOTIDE SEQUENCE</scope>
    <source>
        <strain evidence="1">CtMYd37</strain>
    </source>
</reference>
<sequence>MLCLNTRRFGLRQHRLYGRTPLHGLDFTVQLYVLTRRYAVMH</sequence>
<proteinExistence type="predicted"/>
<organism evidence="1">
    <name type="scientific">Siphoviridae sp. ctMYd37</name>
    <dbReference type="NCBI Taxonomy" id="2826260"/>
    <lineage>
        <taxon>Viruses</taxon>
        <taxon>Duplodnaviria</taxon>
        <taxon>Heunggongvirae</taxon>
        <taxon>Uroviricota</taxon>
        <taxon>Caudoviricetes</taxon>
    </lineage>
</organism>
<protein>
    <submittedName>
        <fullName evidence="1">Uncharacterized protein</fullName>
    </submittedName>
</protein>
<dbReference type="EMBL" id="BK014818">
    <property type="protein sequence ID" value="DAD77163.1"/>
    <property type="molecule type" value="Genomic_DNA"/>
</dbReference>
<evidence type="ECO:0000313" key="1">
    <source>
        <dbReference type="EMBL" id="DAD77163.1"/>
    </source>
</evidence>
<accession>A0A8S5M565</accession>
<name>A0A8S5M565_9CAUD</name>